<dbReference type="Proteomes" id="UP000253204">
    <property type="component" value="Unassembled WGS sequence"/>
</dbReference>
<dbReference type="AlphaFoldDB" id="A0A368TPF3"/>
<organism evidence="2 3">
    <name type="scientific">Vreelandella rituensis</name>
    <dbReference type="NCBI Taxonomy" id="2282306"/>
    <lineage>
        <taxon>Bacteria</taxon>
        <taxon>Pseudomonadati</taxon>
        <taxon>Pseudomonadota</taxon>
        <taxon>Gammaproteobacteria</taxon>
        <taxon>Oceanospirillales</taxon>
        <taxon>Halomonadaceae</taxon>
        <taxon>Vreelandella</taxon>
    </lineage>
</organism>
<feature type="transmembrane region" description="Helical" evidence="1">
    <location>
        <begin position="6"/>
        <end position="24"/>
    </location>
</feature>
<evidence type="ECO:0000313" key="3">
    <source>
        <dbReference type="Proteomes" id="UP000253204"/>
    </source>
</evidence>
<dbReference type="RefSeq" id="WP_114488327.1">
    <property type="nucleotide sequence ID" value="NZ_QPIJ01000065.1"/>
</dbReference>
<accession>A0A368TPF3</accession>
<protein>
    <submittedName>
        <fullName evidence="2">Uncharacterized protein</fullName>
    </submittedName>
</protein>
<name>A0A368TPF3_9GAMM</name>
<keyword evidence="1" id="KW-0812">Transmembrane</keyword>
<evidence type="ECO:0000313" key="2">
    <source>
        <dbReference type="EMBL" id="RCV86440.1"/>
    </source>
</evidence>
<evidence type="ECO:0000256" key="1">
    <source>
        <dbReference type="SAM" id="Phobius"/>
    </source>
</evidence>
<gene>
    <name evidence="2" type="ORF">DU506_18395</name>
</gene>
<sequence length="86" mass="9609">MTPIEWFGLIGFALLGLGFVAHLYKANLNKLRLDALQTYQWKVMCIDGQFAVLEGTPVRQVGAQKPTVREAIDAAILERQHAKTQV</sequence>
<keyword evidence="3" id="KW-1185">Reference proteome</keyword>
<proteinExistence type="predicted"/>
<comment type="caution">
    <text evidence="2">The sequence shown here is derived from an EMBL/GenBank/DDBJ whole genome shotgun (WGS) entry which is preliminary data.</text>
</comment>
<keyword evidence="1" id="KW-1133">Transmembrane helix</keyword>
<dbReference type="EMBL" id="QPIJ01000065">
    <property type="protein sequence ID" value="RCV86440.1"/>
    <property type="molecule type" value="Genomic_DNA"/>
</dbReference>
<reference evidence="2 3" key="1">
    <citation type="submission" date="2018-07" db="EMBL/GenBank/DDBJ databases">
        <title>Halomonas rutogse sp. nov., isolated from Lake TangqianCo on Tibetan Plateau.</title>
        <authorList>
            <person name="Lu H."/>
            <person name="Xing P."/>
            <person name="Wu Q."/>
        </authorList>
    </citation>
    <scope>NUCLEOTIDE SEQUENCE [LARGE SCALE GENOMIC DNA]</scope>
    <source>
        <strain evidence="2 3">TQ8S</strain>
    </source>
</reference>
<keyword evidence="1" id="KW-0472">Membrane</keyword>